<dbReference type="EMBL" id="PQIB02000004">
    <property type="protein sequence ID" value="RLN24110.1"/>
    <property type="molecule type" value="Genomic_DNA"/>
</dbReference>
<reference evidence="2" key="1">
    <citation type="journal article" date="2019" name="Nat. Commun.">
        <title>The genome of broomcorn millet.</title>
        <authorList>
            <person name="Zou C."/>
            <person name="Miki D."/>
            <person name="Li D."/>
            <person name="Tang Q."/>
            <person name="Xiao L."/>
            <person name="Rajput S."/>
            <person name="Deng P."/>
            <person name="Jia W."/>
            <person name="Huang R."/>
            <person name="Zhang M."/>
            <person name="Sun Y."/>
            <person name="Hu J."/>
            <person name="Fu X."/>
            <person name="Schnable P.S."/>
            <person name="Li F."/>
            <person name="Zhang H."/>
            <person name="Feng B."/>
            <person name="Zhu X."/>
            <person name="Liu R."/>
            <person name="Schnable J.C."/>
            <person name="Zhu J.-K."/>
            <person name="Zhang H."/>
        </authorList>
    </citation>
    <scope>NUCLEOTIDE SEQUENCE [LARGE SCALE GENOMIC DNA]</scope>
</reference>
<sequence length="226" mass="24969">MSLMPPALMAARQPWLSLMADLPTDVAIQIAGHLAATSEWPMDDLRTLQTTCCSMHLMCRNPEVGRCINVAGLTDMAWHTPDAYRTFVACLAQLGNLEASFIHGVNVVFRGPVITPLAVLDENLERAAAGCHEVAAYVAAILLYMANGGAGVDATTRQYMRQAAMAVDNIWTRPAGVRDDMFREHFRIHRSAAHVVWTGGSAGPFVWRRHCREPIFRAQARIAEWL</sequence>
<name>A0A3L6SPY5_PANMI</name>
<accession>A0A3L6SPY5</accession>
<dbReference type="STRING" id="4540.A0A3L6SPY5"/>
<evidence type="ECO:0000313" key="2">
    <source>
        <dbReference type="Proteomes" id="UP000275267"/>
    </source>
</evidence>
<dbReference type="AlphaFoldDB" id="A0A3L6SPY5"/>
<proteinExistence type="predicted"/>
<gene>
    <name evidence="1" type="ORF">C2845_PM07G08950</name>
</gene>
<dbReference type="OrthoDB" id="681586at2759"/>
<evidence type="ECO:0000313" key="1">
    <source>
        <dbReference type="EMBL" id="RLN24110.1"/>
    </source>
</evidence>
<keyword evidence="2" id="KW-1185">Reference proteome</keyword>
<organism evidence="1 2">
    <name type="scientific">Panicum miliaceum</name>
    <name type="common">Proso millet</name>
    <name type="synonym">Broomcorn millet</name>
    <dbReference type="NCBI Taxonomy" id="4540"/>
    <lineage>
        <taxon>Eukaryota</taxon>
        <taxon>Viridiplantae</taxon>
        <taxon>Streptophyta</taxon>
        <taxon>Embryophyta</taxon>
        <taxon>Tracheophyta</taxon>
        <taxon>Spermatophyta</taxon>
        <taxon>Magnoliopsida</taxon>
        <taxon>Liliopsida</taxon>
        <taxon>Poales</taxon>
        <taxon>Poaceae</taxon>
        <taxon>PACMAD clade</taxon>
        <taxon>Panicoideae</taxon>
        <taxon>Panicodae</taxon>
        <taxon>Paniceae</taxon>
        <taxon>Panicinae</taxon>
        <taxon>Panicum</taxon>
        <taxon>Panicum sect. Panicum</taxon>
    </lineage>
</organism>
<protein>
    <recommendedName>
        <fullName evidence="3">F-box protein</fullName>
    </recommendedName>
</protein>
<evidence type="ECO:0008006" key="3">
    <source>
        <dbReference type="Google" id="ProtNLM"/>
    </source>
</evidence>
<comment type="caution">
    <text evidence="1">The sequence shown here is derived from an EMBL/GenBank/DDBJ whole genome shotgun (WGS) entry which is preliminary data.</text>
</comment>
<dbReference type="Proteomes" id="UP000275267">
    <property type="component" value="Unassembled WGS sequence"/>
</dbReference>